<protein>
    <submittedName>
        <fullName evidence="1">Uncharacterized protein</fullName>
    </submittedName>
</protein>
<dbReference type="Pfam" id="PF18928">
    <property type="entry name" value="DUF5677"/>
    <property type="match status" value="1"/>
</dbReference>
<accession>A0A1E5CPY1</accession>
<dbReference type="InterPro" id="IPR043733">
    <property type="entry name" value="DUF5677"/>
</dbReference>
<dbReference type="EMBL" id="AJYW02000281">
    <property type="protein sequence ID" value="OEE71964.1"/>
    <property type="molecule type" value="Genomic_DNA"/>
</dbReference>
<comment type="caution">
    <text evidence="1">The sequence shown here is derived from an EMBL/GenBank/DDBJ whole genome shotgun (WGS) entry which is preliminary data.</text>
</comment>
<keyword evidence="2" id="KW-1185">Reference proteome</keyword>
<reference evidence="1 2" key="1">
    <citation type="journal article" date="2012" name="Science">
        <title>Ecological populations of bacteria act as socially cohesive units of antibiotic production and resistance.</title>
        <authorList>
            <person name="Cordero O.X."/>
            <person name="Wildschutte H."/>
            <person name="Kirkup B."/>
            <person name="Proehl S."/>
            <person name="Ngo L."/>
            <person name="Hussain F."/>
            <person name="Le Roux F."/>
            <person name="Mincer T."/>
            <person name="Polz M.F."/>
        </authorList>
    </citation>
    <scope>NUCLEOTIDE SEQUENCE [LARGE SCALE GENOMIC DNA]</scope>
    <source>
        <strain evidence="1 2">FF-238</strain>
    </source>
</reference>
<dbReference type="AlphaFoldDB" id="A0A1E5CPY1"/>
<proteinExistence type="predicted"/>
<evidence type="ECO:0000313" key="1">
    <source>
        <dbReference type="EMBL" id="OEE71964.1"/>
    </source>
</evidence>
<dbReference type="RefSeq" id="WP_017052643.1">
    <property type="nucleotide sequence ID" value="NZ_AJYW02000281.1"/>
</dbReference>
<evidence type="ECO:0000313" key="2">
    <source>
        <dbReference type="Proteomes" id="UP000094165"/>
    </source>
</evidence>
<name>A0A1E5CPY1_9VIBR</name>
<sequence>MNWDLIKQCQYQAFSDIQHETLQEKYILLLATRVVELCEDAFMLAQNQRVASVPIVMRSALESYVDLMCLKADHTHIDEMNKSFSNYKAKLRGEKQGKGTKKIWQKFKLINEEKLYSGFYSHLCRSSHGNLETLIRDHVVEERISIGHSAEESCISLYKSQIIGLATTALIEALEYLGCSSKQVEQLKTIRTESDVQPYA</sequence>
<gene>
    <name evidence="1" type="ORF">A130_18845</name>
</gene>
<organism evidence="1 2">
    <name type="scientific">Vibrio genomosp. F6 str. FF-238</name>
    <dbReference type="NCBI Taxonomy" id="1191298"/>
    <lineage>
        <taxon>Bacteria</taxon>
        <taxon>Pseudomonadati</taxon>
        <taxon>Pseudomonadota</taxon>
        <taxon>Gammaproteobacteria</taxon>
        <taxon>Vibrionales</taxon>
        <taxon>Vibrionaceae</taxon>
        <taxon>Vibrio</taxon>
    </lineage>
</organism>
<dbReference type="Proteomes" id="UP000094165">
    <property type="component" value="Unassembled WGS sequence"/>
</dbReference>